<keyword evidence="3" id="KW-1185">Reference proteome</keyword>
<dbReference type="Proteomes" id="UP000325313">
    <property type="component" value="Unassembled WGS sequence"/>
</dbReference>
<protein>
    <submittedName>
        <fullName evidence="2">Casein kinase 2 regulatory subunit</fullName>
    </submittedName>
</protein>
<dbReference type="EMBL" id="VSWC01000106">
    <property type="protein sequence ID" value="KAA1085838.1"/>
    <property type="molecule type" value="Genomic_DNA"/>
</dbReference>
<dbReference type="GO" id="GO:0005956">
    <property type="term" value="C:protein kinase CK2 complex"/>
    <property type="evidence" value="ECO:0007669"/>
    <property type="project" value="InterPro"/>
</dbReference>
<reference evidence="3 4" key="1">
    <citation type="submission" date="2019-05" db="EMBL/GenBank/DDBJ databases">
        <title>Emergence of the Ug99 lineage of the wheat stem rust pathogen through somatic hybridization.</title>
        <authorList>
            <person name="Li F."/>
            <person name="Upadhyaya N.M."/>
            <person name="Sperschneider J."/>
            <person name="Matny O."/>
            <person name="Nguyen-Phuc H."/>
            <person name="Mago R."/>
            <person name="Raley C."/>
            <person name="Miller M.E."/>
            <person name="Silverstein K.A.T."/>
            <person name="Henningsen E."/>
            <person name="Hirsch C.D."/>
            <person name="Visser B."/>
            <person name="Pretorius Z.A."/>
            <person name="Steffenson B.J."/>
            <person name="Schwessinger B."/>
            <person name="Dodds P.N."/>
            <person name="Figueroa M."/>
        </authorList>
    </citation>
    <scope>NUCLEOTIDE SEQUENCE [LARGE SCALE GENOMIC DNA]</scope>
    <source>
        <strain evidence="1">21-0</strain>
        <strain evidence="2 4">Ug99</strain>
    </source>
</reference>
<dbReference type="SUPFAM" id="SSF57798">
    <property type="entry name" value="Casein kinase II beta subunit"/>
    <property type="match status" value="1"/>
</dbReference>
<sequence length="97" mass="10794">MSQETGRPRGVLIYDHFPLYLGAYFGTSFPHLLFQTYRKSTSILAPLPTASLSSPEPPGDLQSKSGFISDSVTLYNSSRSKIYGFRVSERARSGLRM</sequence>
<dbReference type="OrthoDB" id="2275560at2759"/>
<evidence type="ECO:0000313" key="1">
    <source>
        <dbReference type="EMBL" id="KAA1085838.1"/>
    </source>
</evidence>
<gene>
    <name evidence="2" type="primary">CKB1_1</name>
    <name evidence="1" type="ORF">PGT21_021365</name>
    <name evidence="2" type="ORF">PGTUg99_002971</name>
</gene>
<evidence type="ECO:0000313" key="4">
    <source>
        <dbReference type="Proteomes" id="UP000325313"/>
    </source>
</evidence>
<evidence type="ECO:0000313" key="3">
    <source>
        <dbReference type="Proteomes" id="UP000324748"/>
    </source>
</evidence>
<dbReference type="AlphaFoldDB" id="A0A5B0QG49"/>
<proteinExistence type="predicted"/>
<accession>A0A5B0QG49</accession>
<dbReference type="GO" id="GO:0019887">
    <property type="term" value="F:protein kinase regulator activity"/>
    <property type="evidence" value="ECO:0007669"/>
    <property type="project" value="InterPro"/>
</dbReference>
<comment type="caution">
    <text evidence="2">The sequence shown here is derived from an EMBL/GenBank/DDBJ whole genome shotgun (WGS) entry which is preliminary data.</text>
</comment>
<evidence type="ECO:0000313" key="2">
    <source>
        <dbReference type="EMBL" id="KAA1112125.1"/>
    </source>
</evidence>
<dbReference type="InterPro" id="IPR035991">
    <property type="entry name" value="Casein_kinase_II_beta-like"/>
</dbReference>
<dbReference type="EMBL" id="VDEP01000282">
    <property type="protein sequence ID" value="KAA1112125.1"/>
    <property type="molecule type" value="Genomic_DNA"/>
</dbReference>
<dbReference type="Proteomes" id="UP000324748">
    <property type="component" value="Unassembled WGS sequence"/>
</dbReference>
<name>A0A5B0QG49_PUCGR</name>
<organism evidence="2 4">
    <name type="scientific">Puccinia graminis f. sp. tritici</name>
    <dbReference type="NCBI Taxonomy" id="56615"/>
    <lineage>
        <taxon>Eukaryota</taxon>
        <taxon>Fungi</taxon>
        <taxon>Dikarya</taxon>
        <taxon>Basidiomycota</taxon>
        <taxon>Pucciniomycotina</taxon>
        <taxon>Pucciniomycetes</taxon>
        <taxon>Pucciniales</taxon>
        <taxon>Pucciniaceae</taxon>
        <taxon>Puccinia</taxon>
    </lineage>
</organism>